<dbReference type="PANTHER" id="PTHR47894:SF4">
    <property type="entry name" value="HTH-TYPE TRANSCRIPTIONAL REGULATOR GADX"/>
    <property type="match status" value="1"/>
</dbReference>
<evidence type="ECO:0000259" key="4">
    <source>
        <dbReference type="PROSITE" id="PS01124"/>
    </source>
</evidence>
<dbReference type="Pfam" id="PF12833">
    <property type="entry name" value="HTH_18"/>
    <property type="match status" value="1"/>
</dbReference>
<name>A0A2K9LIA5_9GAMM</name>
<evidence type="ECO:0000256" key="3">
    <source>
        <dbReference type="ARBA" id="ARBA00023163"/>
    </source>
</evidence>
<dbReference type="PANTHER" id="PTHR47894">
    <property type="entry name" value="HTH-TYPE TRANSCRIPTIONAL REGULATOR GADX"/>
    <property type="match status" value="1"/>
</dbReference>
<evidence type="ECO:0000256" key="2">
    <source>
        <dbReference type="ARBA" id="ARBA00023125"/>
    </source>
</evidence>
<organism evidence="5 6">
    <name type="scientific">Ketobacter alkanivorans</name>
    <dbReference type="NCBI Taxonomy" id="1917421"/>
    <lineage>
        <taxon>Bacteria</taxon>
        <taxon>Pseudomonadati</taxon>
        <taxon>Pseudomonadota</taxon>
        <taxon>Gammaproteobacteria</taxon>
        <taxon>Pseudomonadales</taxon>
        <taxon>Ketobacteraceae</taxon>
        <taxon>Ketobacter</taxon>
    </lineage>
</organism>
<dbReference type="PROSITE" id="PS01124">
    <property type="entry name" value="HTH_ARAC_FAMILY_2"/>
    <property type="match status" value="1"/>
</dbReference>
<dbReference type="AlphaFoldDB" id="A0A2K9LIA5"/>
<dbReference type="GO" id="GO:0005829">
    <property type="term" value="C:cytosol"/>
    <property type="evidence" value="ECO:0007669"/>
    <property type="project" value="TreeGrafter"/>
</dbReference>
<dbReference type="InterPro" id="IPR009057">
    <property type="entry name" value="Homeodomain-like_sf"/>
</dbReference>
<dbReference type="GO" id="GO:0003700">
    <property type="term" value="F:DNA-binding transcription factor activity"/>
    <property type="evidence" value="ECO:0007669"/>
    <property type="project" value="InterPro"/>
</dbReference>
<dbReference type="EMBL" id="CP022684">
    <property type="protein sequence ID" value="AUM12096.1"/>
    <property type="molecule type" value="Genomic_DNA"/>
</dbReference>
<dbReference type="Proteomes" id="UP000235116">
    <property type="component" value="Chromosome"/>
</dbReference>
<dbReference type="GO" id="GO:0000976">
    <property type="term" value="F:transcription cis-regulatory region binding"/>
    <property type="evidence" value="ECO:0007669"/>
    <property type="project" value="TreeGrafter"/>
</dbReference>
<evidence type="ECO:0000313" key="5">
    <source>
        <dbReference type="EMBL" id="AUM12096.1"/>
    </source>
</evidence>
<sequence>MWNSGEETTMDRHSPIIALEYVSATLMYAQHLGIELKDIQRAAAVDLSNLSVRQEPFSLAEVLRLAQACIALTKIPHYGLANGNYIGLSCHGMASLTAMHRATYAEYLETSCRLCNLLFPPLTMHYFETKQHVGLRIYECLSLAPCTQYFMEWIMANFYNVFHFLLGAEYKPEYIAFPYQRPGYHSDYQRYLQCAVYFDVEHAEFAVDKQLAQKPLPLADARIANTAAEHFYDAFPSDEQEILRQVRELLAQNIEAQLTLEEVAEQLELTTRTLRRRLRKAGTTYLDIVDELRREAAISQLLYSNRPIVDVAASLNFCDTASFSKAFKRWTGKAPRVFRSTQSNTTHSGSAKNPFN</sequence>
<dbReference type="InterPro" id="IPR018060">
    <property type="entry name" value="HTH_AraC"/>
</dbReference>
<gene>
    <name evidence="5" type="ORF">Kalk_06585</name>
</gene>
<evidence type="ECO:0000313" key="6">
    <source>
        <dbReference type="Proteomes" id="UP000235116"/>
    </source>
</evidence>
<dbReference type="SMART" id="SM00342">
    <property type="entry name" value="HTH_ARAC"/>
    <property type="match status" value="1"/>
</dbReference>
<dbReference type="KEGG" id="kak:Kalk_06585"/>
<dbReference type="Pfam" id="PF12625">
    <property type="entry name" value="Arabinose_bd"/>
    <property type="match status" value="1"/>
</dbReference>
<dbReference type="Gene3D" id="1.10.10.60">
    <property type="entry name" value="Homeodomain-like"/>
    <property type="match status" value="1"/>
</dbReference>
<proteinExistence type="predicted"/>
<dbReference type="InterPro" id="IPR032687">
    <property type="entry name" value="AraC-type_N"/>
</dbReference>
<keyword evidence="2" id="KW-0238">DNA-binding</keyword>
<keyword evidence="3" id="KW-0804">Transcription</keyword>
<protein>
    <recommendedName>
        <fullName evidence="4">HTH araC/xylS-type domain-containing protein</fullName>
    </recommendedName>
</protein>
<dbReference type="SUPFAM" id="SSF46689">
    <property type="entry name" value="Homeodomain-like"/>
    <property type="match status" value="1"/>
</dbReference>
<keyword evidence="1" id="KW-0805">Transcription regulation</keyword>
<feature type="domain" description="HTH araC/xylS-type" evidence="4">
    <location>
        <begin position="244"/>
        <end position="341"/>
    </location>
</feature>
<accession>A0A2K9LIA5</accession>
<keyword evidence="6" id="KW-1185">Reference proteome</keyword>
<evidence type="ECO:0000256" key="1">
    <source>
        <dbReference type="ARBA" id="ARBA00023015"/>
    </source>
</evidence>
<reference evidence="6" key="1">
    <citation type="submission" date="2017-08" db="EMBL/GenBank/DDBJ databases">
        <title>Direct submision.</title>
        <authorList>
            <person name="Kim S.-J."/>
            <person name="Rhee S.-K."/>
        </authorList>
    </citation>
    <scope>NUCLEOTIDE SEQUENCE [LARGE SCALE GENOMIC DNA]</scope>
    <source>
        <strain evidence="6">GI5</strain>
    </source>
</reference>